<dbReference type="PANTHER" id="PTHR39338">
    <property type="entry name" value="BLL5662 PROTEIN-RELATED"/>
    <property type="match status" value="1"/>
</dbReference>
<protein>
    <recommendedName>
        <fullName evidence="3">VWA containing CoxE family protein</fullName>
    </recommendedName>
</protein>
<name>A0A328PZK4_9EURY</name>
<gene>
    <name evidence="1" type="ORF">CA615_06090</name>
</gene>
<evidence type="ECO:0000313" key="2">
    <source>
        <dbReference type="Proteomes" id="UP000248557"/>
    </source>
</evidence>
<dbReference type="RefSeq" id="WP_011406802.1">
    <property type="nucleotide sequence ID" value="NZ_CAUHHK010000002.1"/>
</dbReference>
<proteinExistence type="predicted"/>
<dbReference type="PANTHER" id="PTHR39338:SF5">
    <property type="entry name" value="BLR6139 PROTEIN"/>
    <property type="match status" value="1"/>
</dbReference>
<evidence type="ECO:0008006" key="3">
    <source>
        <dbReference type="Google" id="ProtNLM"/>
    </source>
</evidence>
<dbReference type="Proteomes" id="UP000248557">
    <property type="component" value="Unassembled WGS sequence"/>
</dbReference>
<evidence type="ECO:0000313" key="1">
    <source>
        <dbReference type="EMBL" id="RAP02693.1"/>
    </source>
</evidence>
<accession>A0A328PZK4</accession>
<organism evidence="1 2">
    <name type="scientific">Methanosphaera stadtmanae</name>
    <dbReference type="NCBI Taxonomy" id="2317"/>
    <lineage>
        <taxon>Archaea</taxon>
        <taxon>Methanobacteriati</taxon>
        <taxon>Methanobacteriota</taxon>
        <taxon>Methanomada group</taxon>
        <taxon>Methanobacteria</taxon>
        <taxon>Methanobacteriales</taxon>
        <taxon>Methanobacteriaceae</taxon>
        <taxon>Methanosphaera</taxon>
    </lineage>
</organism>
<dbReference type="GeneID" id="3855211"/>
<dbReference type="EMBL" id="NGJK01000078">
    <property type="protein sequence ID" value="RAP02693.1"/>
    <property type="molecule type" value="Genomic_DNA"/>
</dbReference>
<reference evidence="1 2" key="1">
    <citation type="submission" date="2017-05" db="EMBL/GenBank/DDBJ databases">
        <title>Host range expansion of the Methanosphaera genus to humans and monogastric animals involves recent and extensive reduction in genome content.</title>
        <authorList>
            <person name="Hoedt E.C."/>
            <person name="Volmer J.G."/>
            <person name="Parks D.H."/>
            <person name="Rosewarne C.P."/>
            <person name="Denman S.E."/>
            <person name="Mcsweeney C.S."/>
            <person name="O Cuiv P."/>
            <person name="Hugenholtz P."/>
            <person name="Tyson G.W."/>
            <person name="Morrison M."/>
        </authorList>
    </citation>
    <scope>NUCLEOTIDE SEQUENCE [LARGE SCALE GENOMIC DNA]</scope>
    <source>
        <strain evidence="1 2">PA5</strain>
    </source>
</reference>
<comment type="caution">
    <text evidence="1">The sequence shown here is derived from an EMBL/GenBank/DDBJ whole genome shotgun (WGS) entry which is preliminary data.</text>
</comment>
<dbReference type="AlphaFoldDB" id="A0A328PZK4"/>
<dbReference type="Pfam" id="PF05762">
    <property type="entry name" value="VWA_CoxE"/>
    <property type="match status" value="1"/>
</dbReference>
<dbReference type="InterPro" id="IPR008912">
    <property type="entry name" value="Uncharacterised_CoxE"/>
</dbReference>
<sequence length="370" mass="43433">MINNKILTLSQFLRFEGINVSIRSTIRASNIWDNFHNKFNSEELKDALRSVYVKNKEDIPRFERSYDYVFIYNKSIENNPLKQDHVEINTTNHKTNQKQKKVEKDTTRETIIKRRLKQKKIVDESILDEEFVRLDTIDYRVYDICRDFSKKVANHRSIRKKSKKSRSVNIPKTIRKNLKNGGHLINLIHQTPPMHKSKHIFLCDISGSCEWATTWFFAMLTGCHDSFDKLTLYNFDNRVIDVTHALDSTFKNSYQINVGLQSLGLRPRGHSDMTKSFNQFLKESELNKHTDVILLTDCRDWTGKRTNGVLESAKVLHKIIIKSRNVIILNPENKYRWNTPTSCVRDYQEVGAKVYETSTLKQFAKVIKEI</sequence>